<reference evidence="3 4" key="1">
    <citation type="submission" date="2013-09" db="EMBL/GenBank/DDBJ databases">
        <title>High correlation between genotypes and phenotypes of environmental bacteria Comamonas testosteroni strains.</title>
        <authorList>
            <person name="Liu L."/>
            <person name="Zhu W."/>
            <person name="Xia X."/>
            <person name="Xu B."/>
            <person name="Luo M."/>
            <person name="Wang G."/>
        </authorList>
    </citation>
    <scope>NUCLEOTIDE SEQUENCE [LARGE SCALE GENOMIC DNA]</scope>
    <source>
        <strain evidence="3 4">DF2</strain>
    </source>
</reference>
<evidence type="ECO:0000313" key="3">
    <source>
        <dbReference type="EMBL" id="KGH11879.1"/>
    </source>
</evidence>
<dbReference type="PANTHER" id="PTHR30319">
    <property type="entry name" value="PHENYLACETIC ACID REGULATOR-RELATED TRANSCRIPTIONAL REPRESSOR"/>
    <property type="match status" value="1"/>
</dbReference>
<dbReference type="GO" id="GO:0006351">
    <property type="term" value="P:DNA-templated transcription"/>
    <property type="evidence" value="ECO:0007669"/>
    <property type="project" value="TreeGrafter"/>
</dbReference>
<comment type="caution">
    <text evidence="3">The sequence shown here is derived from an EMBL/GenBank/DDBJ whole genome shotgun (WGS) entry which is preliminary data.</text>
</comment>
<sequence length="205" mass="22866">MQYGSEPSDWDGTWTLLITSVPETRKLVRARLRAQLAAEGFACQYDAVWVKPNRRAVDVAKTVLSELEIEQGSIYNSEYMPSSSEAGDPRNAFELDKVQSTYIRFISEFEKVAQARMVRRTAAECLTLRIRLMDAWRSVIKQDPSLPDALLPAGYARGRARDVFLATYDALGPGAEACVREIAAQCGIAHTQLRHFPSSLPTTLP</sequence>
<feature type="domain" description="Transcriptional repressor PaaX-like central Cas2-like" evidence="2">
    <location>
        <begin position="8"/>
        <end position="71"/>
    </location>
</feature>
<dbReference type="EMBL" id="AWTP01000109">
    <property type="protein sequence ID" value="KGH11879.1"/>
    <property type="molecule type" value="Genomic_DNA"/>
</dbReference>
<gene>
    <name evidence="3" type="ORF">P608_12225</name>
</gene>
<dbReference type="Pfam" id="PF20803">
    <property type="entry name" value="PaaX_M"/>
    <property type="match status" value="1"/>
</dbReference>
<evidence type="ECO:0000259" key="1">
    <source>
        <dbReference type="Pfam" id="PF08223"/>
    </source>
</evidence>
<accession>A0A0E3CGE3</accession>
<organism evidence="3 4">
    <name type="scientific">Comamonas thiooxydans</name>
    <dbReference type="NCBI Taxonomy" id="363952"/>
    <lineage>
        <taxon>Bacteria</taxon>
        <taxon>Pseudomonadati</taxon>
        <taxon>Pseudomonadota</taxon>
        <taxon>Betaproteobacteria</taxon>
        <taxon>Burkholderiales</taxon>
        <taxon>Comamonadaceae</taxon>
        <taxon>Comamonas</taxon>
    </lineage>
</organism>
<feature type="domain" description="Transcriptional repressor PaaX-like C-terminal" evidence="1">
    <location>
        <begin position="93"/>
        <end position="179"/>
    </location>
</feature>
<protein>
    <submittedName>
        <fullName evidence="3">Uncharacterized protein</fullName>
    </submittedName>
</protein>
<dbReference type="PANTHER" id="PTHR30319:SF1">
    <property type="entry name" value="TRANSCRIPTIONAL REPRESSOR PAAX"/>
    <property type="match status" value="1"/>
</dbReference>
<dbReference type="AlphaFoldDB" id="A0A0E3CGE3"/>
<evidence type="ECO:0000259" key="2">
    <source>
        <dbReference type="Pfam" id="PF20803"/>
    </source>
</evidence>
<name>A0A0E3CGE3_9BURK</name>
<dbReference type="InterPro" id="IPR048846">
    <property type="entry name" value="PaaX-like_central"/>
</dbReference>
<dbReference type="InterPro" id="IPR013225">
    <property type="entry name" value="PaaX_C"/>
</dbReference>
<dbReference type="Gene3D" id="3.30.70.2650">
    <property type="match status" value="1"/>
</dbReference>
<dbReference type="Gene3D" id="1.20.58.1460">
    <property type="match status" value="1"/>
</dbReference>
<dbReference type="Pfam" id="PF08223">
    <property type="entry name" value="PaaX_C"/>
    <property type="match status" value="1"/>
</dbReference>
<dbReference type="Proteomes" id="UP000029549">
    <property type="component" value="Unassembled WGS sequence"/>
</dbReference>
<proteinExistence type="predicted"/>
<evidence type="ECO:0000313" key="4">
    <source>
        <dbReference type="Proteomes" id="UP000029549"/>
    </source>
</evidence>
<keyword evidence="4" id="KW-1185">Reference proteome</keyword>